<dbReference type="InterPro" id="IPR027417">
    <property type="entry name" value="P-loop_NTPase"/>
</dbReference>
<organism evidence="4">
    <name type="scientific">marine sediment metagenome</name>
    <dbReference type="NCBI Taxonomy" id="412755"/>
    <lineage>
        <taxon>unclassified sequences</taxon>
        <taxon>metagenomes</taxon>
        <taxon>ecological metagenomes</taxon>
    </lineage>
</organism>
<dbReference type="InterPro" id="IPR001650">
    <property type="entry name" value="Helicase_C-like"/>
</dbReference>
<gene>
    <name evidence="4" type="ORF">S01H4_17756</name>
</gene>
<dbReference type="InterPro" id="IPR000330">
    <property type="entry name" value="SNF2_N"/>
</dbReference>
<reference evidence="4" key="1">
    <citation type="journal article" date="2014" name="Front. Microbiol.">
        <title>High frequency of phylogenetically diverse reductive dehalogenase-homologous genes in deep subseafloor sedimentary metagenomes.</title>
        <authorList>
            <person name="Kawai M."/>
            <person name="Futagami T."/>
            <person name="Toyoda A."/>
            <person name="Takaki Y."/>
            <person name="Nishi S."/>
            <person name="Hori S."/>
            <person name="Arai W."/>
            <person name="Tsubouchi T."/>
            <person name="Morono Y."/>
            <person name="Uchiyama I."/>
            <person name="Ito T."/>
            <person name="Fujiyama A."/>
            <person name="Inagaki F."/>
            <person name="Takami H."/>
        </authorList>
    </citation>
    <scope>NUCLEOTIDE SEQUENCE</scope>
    <source>
        <strain evidence="4">Expedition CK06-06</strain>
    </source>
</reference>
<dbReference type="SUPFAM" id="SSF52540">
    <property type="entry name" value="P-loop containing nucleoside triphosphate hydrolases"/>
    <property type="match status" value="1"/>
</dbReference>
<evidence type="ECO:0000256" key="1">
    <source>
        <dbReference type="ARBA" id="ARBA00022801"/>
    </source>
</evidence>
<feature type="domain" description="Helicase ATP-binding" evidence="2">
    <location>
        <begin position="1"/>
        <end position="120"/>
    </location>
</feature>
<dbReference type="GO" id="GO:0005524">
    <property type="term" value="F:ATP binding"/>
    <property type="evidence" value="ECO:0007669"/>
    <property type="project" value="InterPro"/>
</dbReference>
<dbReference type="GO" id="GO:0016787">
    <property type="term" value="F:hydrolase activity"/>
    <property type="evidence" value="ECO:0007669"/>
    <property type="project" value="UniProtKB-KW"/>
</dbReference>
<dbReference type="EMBL" id="BART01007834">
    <property type="protein sequence ID" value="GAG64368.1"/>
    <property type="molecule type" value="Genomic_DNA"/>
</dbReference>
<keyword evidence="1" id="KW-0378">Hydrolase</keyword>
<dbReference type="PANTHER" id="PTHR10799">
    <property type="entry name" value="SNF2/RAD54 HELICASE FAMILY"/>
    <property type="match status" value="1"/>
</dbReference>
<accession>X0ZV49</accession>
<evidence type="ECO:0008006" key="5">
    <source>
        <dbReference type="Google" id="ProtNLM"/>
    </source>
</evidence>
<proteinExistence type="predicted"/>
<evidence type="ECO:0000313" key="4">
    <source>
        <dbReference type="EMBL" id="GAG64368.1"/>
    </source>
</evidence>
<dbReference type="InterPro" id="IPR014001">
    <property type="entry name" value="Helicase_ATP-bd"/>
</dbReference>
<protein>
    <recommendedName>
        <fullName evidence="5">Helicase C-terminal domain-containing protein</fullName>
    </recommendedName>
</protein>
<dbReference type="PROSITE" id="PS51194">
    <property type="entry name" value="HELICASE_CTER"/>
    <property type="match status" value="1"/>
</dbReference>
<dbReference type="AlphaFoldDB" id="X0ZV49"/>
<dbReference type="Pfam" id="PF00176">
    <property type="entry name" value="SNF2-rel_dom"/>
    <property type="match status" value="1"/>
</dbReference>
<evidence type="ECO:0000259" key="3">
    <source>
        <dbReference type="PROSITE" id="PS51194"/>
    </source>
</evidence>
<dbReference type="SMART" id="SM00490">
    <property type="entry name" value="HELICc"/>
    <property type="match status" value="1"/>
</dbReference>
<name>X0ZV49_9ZZZZ</name>
<dbReference type="InterPro" id="IPR038718">
    <property type="entry name" value="SNF2-like_sf"/>
</dbReference>
<feature type="domain" description="Helicase C-terminal" evidence="3">
    <location>
        <begin position="224"/>
        <end position="371"/>
    </location>
</feature>
<dbReference type="Gene3D" id="3.40.50.10810">
    <property type="entry name" value="Tandem AAA-ATPase domain"/>
    <property type="match status" value="1"/>
</dbReference>
<dbReference type="CDD" id="cd18793">
    <property type="entry name" value="SF2_C_SNF"/>
    <property type="match status" value="1"/>
</dbReference>
<evidence type="ECO:0000259" key="2">
    <source>
        <dbReference type="PROSITE" id="PS51192"/>
    </source>
</evidence>
<dbReference type="PROSITE" id="PS51192">
    <property type="entry name" value="HELICASE_ATP_BIND_1"/>
    <property type="match status" value="1"/>
</dbReference>
<comment type="caution">
    <text evidence="4">The sequence shown here is derived from an EMBL/GenBank/DDBJ whole genome shotgun (WGS) entry which is preliminary data.</text>
</comment>
<dbReference type="Gene3D" id="3.40.50.300">
    <property type="entry name" value="P-loop containing nucleotide triphosphate hydrolases"/>
    <property type="match status" value="1"/>
</dbReference>
<feature type="non-terminal residue" evidence="4">
    <location>
        <position position="1"/>
    </location>
</feature>
<sequence>KSVLTDWRSKFEEWAPELRITKIQGTASSRRGLWDQKSQVYIVTYDTIKEDVLNIDEEKAVQLSFDLVILDEVQRIKNKSTQTFRAINKVGGRIRWGLSGTPLENRIEDLTTIFSYLKPGLFRTYEVGNPLYVKSAITPFTLRRTKNAVLKDLPTKTHDKVLLELGARQQAVYNMAERTGVIALKEKGKTITVTHVMALVSKLKQICNIEIASGESCKLEYVLDILQNLDETGEKMVIFSQYPEKTLRLIKPRLQRFKPLIYQGSLTSKQREEVLKKFNEDEDMRVLLISLKAGGLGLTLTVANYVVHFDSWWNPATMSQAEDRTHRIGQTKNVFVASLITQDTVEERIQRILEEKRELFNEVVGEISDEGLTRLLNEKELFGLFGLQRAKNR</sequence>
<dbReference type="InterPro" id="IPR049730">
    <property type="entry name" value="SNF2/RAD54-like_C"/>
</dbReference>
<dbReference type="Pfam" id="PF00271">
    <property type="entry name" value="Helicase_C"/>
    <property type="match status" value="1"/>
</dbReference>